<dbReference type="PANTHER" id="PTHR11863">
    <property type="entry name" value="STEROL DESATURASE"/>
    <property type="match status" value="1"/>
</dbReference>
<keyword evidence="4 5" id="KW-0472">Membrane</keyword>
<comment type="caution">
    <text evidence="7">The sequence shown here is derived from an EMBL/GenBank/DDBJ whole genome shotgun (WGS) entry which is preliminary data.</text>
</comment>
<feature type="domain" description="Fatty acid hydroxylase" evidence="6">
    <location>
        <begin position="122"/>
        <end position="270"/>
    </location>
</feature>
<feature type="transmembrane region" description="Helical" evidence="5">
    <location>
        <begin position="68"/>
        <end position="94"/>
    </location>
</feature>
<evidence type="ECO:0000259" key="6">
    <source>
        <dbReference type="Pfam" id="PF04116"/>
    </source>
</evidence>
<protein>
    <submittedName>
        <fullName evidence="7">Sterol desaturase family protein</fullName>
    </submittedName>
</protein>
<accession>A0ABS2EVV9</accession>
<proteinExistence type="predicted"/>
<dbReference type="InterPro" id="IPR006694">
    <property type="entry name" value="Fatty_acid_hydroxylase"/>
</dbReference>
<dbReference type="EMBL" id="JACJJW010000020">
    <property type="protein sequence ID" value="MBM6758721.1"/>
    <property type="molecule type" value="Genomic_DNA"/>
</dbReference>
<reference evidence="7 8" key="1">
    <citation type="journal article" date="2021" name="Sci. Rep.">
        <title>The distribution of antibiotic resistance genes in chicken gut microbiota commensals.</title>
        <authorList>
            <person name="Juricova H."/>
            <person name="Matiasovicova J."/>
            <person name="Kubasova T."/>
            <person name="Cejkova D."/>
            <person name="Rychlik I."/>
        </authorList>
    </citation>
    <scope>NUCLEOTIDE SEQUENCE [LARGE SCALE GENOMIC DNA]</scope>
    <source>
        <strain evidence="7 8">An801</strain>
    </source>
</reference>
<evidence type="ECO:0000256" key="4">
    <source>
        <dbReference type="ARBA" id="ARBA00023136"/>
    </source>
</evidence>
<gene>
    <name evidence="7" type="ORF">H6A31_08535</name>
</gene>
<evidence type="ECO:0000256" key="3">
    <source>
        <dbReference type="ARBA" id="ARBA00022989"/>
    </source>
</evidence>
<evidence type="ECO:0000256" key="1">
    <source>
        <dbReference type="ARBA" id="ARBA00004370"/>
    </source>
</evidence>
<sequence>MELFKEAVWLPVAYLFDPARRVFIGYLLMSGLIGLCLLYFVHGKSFAESWRELFAKRNWWSGSARTDYGLFFIGLCFKAVCIVPYLSVGSMLAYALSIQLTEWLGPRPDASSSLWVAFCYPVVLFLVKDFFVFVTHYYLHRNRYLWEFHKVHHSATAMNPFTLYRMHPVEILLQNLQGMAAFVLVTGLFFYFNNHLVARATIWGVNSFSFLFFMAGANLRHSSVPLSYPRWLEVVLMSPYQHQIHHSDEARFCHSNFGSRLAIWDYWCHTWVRSVDCPEKDLHFGLPGRGLHASNTIAGNLLSPFKGCVSIFRNSGCRKHRM</sequence>
<organism evidence="7 8">
    <name type="scientific">Bacteroides mediterraneensis</name>
    <dbReference type="NCBI Taxonomy" id="1841856"/>
    <lineage>
        <taxon>Bacteria</taxon>
        <taxon>Pseudomonadati</taxon>
        <taxon>Bacteroidota</taxon>
        <taxon>Bacteroidia</taxon>
        <taxon>Bacteroidales</taxon>
        <taxon>Bacteroidaceae</taxon>
        <taxon>Bacteroides</taxon>
    </lineage>
</organism>
<evidence type="ECO:0000313" key="8">
    <source>
        <dbReference type="Proteomes" id="UP000703295"/>
    </source>
</evidence>
<dbReference type="RefSeq" id="WP_204475896.1">
    <property type="nucleotide sequence ID" value="NZ_JACJJW010000020.1"/>
</dbReference>
<evidence type="ECO:0000256" key="5">
    <source>
        <dbReference type="SAM" id="Phobius"/>
    </source>
</evidence>
<keyword evidence="3 5" id="KW-1133">Transmembrane helix</keyword>
<keyword evidence="2 5" id="KW-0812">Transmembrane</keyword>
<dbReference type="Pfam" id="PF04116">
    <property type="entry name" value="FA_hydroxylase"/>
    <property type="match status" value="1"/>
</dbReference>
<feature type="transmembrane region" description="Helical" evidence="5">
    <location>
        <begin position="23"/>
        <end position="47"/>
    </location>
</feature>
<dbReference type="InterPro" id="IPR050307">
    <property type="entry name" value="Sterol_Desaturase_Related"/>
</dbReference>
<evidence type="ECO:0000313" key="7">
    <source>
        <dbReference type="EMBL" id="MBM6758721.1"/>
    </source>
</evidence>
<keyword evidence="8" id="KW-1185">Reference proteome</keyword>
<feature type="transmembrane region" description="Helical" evidence="5">
    <location>
        <begin position="171"/>
        <end position="192"/>
    </location>
</feature>
<feature type="transmembrane region" description="Helical" evidence="5">
    <location>
        <begin position="114"/>
        <end position="139"/>
    </location>
</feature>
<comment type="subcellular location">
    <subcellularLocation>
        <location evidence="1">Membrane</location>
    </subcellularLocation>
</comment>
<feature type="transmembrane region" description="Helical" evidence="5">
    <location>
        <begin position="198"/>
        <end position="219"/>
    </location>
</feature>
<name>A0ABS2EVV9_9BACE</name>
<evidence type="ECO:0000256" key="2">
    <source>
        <dbReference type="ARBA" id="ARBA00022692"/>
    </source>
</evidence>
<dbReference type="Proteomes" id="UP000703295">
    <property type="component" value="Unassembled WGS sequence"/>
</dbReference>